<organism evidence="2 3">
    <name type="scientific">Blastomyces parvus</name>
    <dbReference type="NCBI Taxonomy" id="2060905"/>
    <lineage>
        <taxon>Eukaryota</taxon>
        <taxon>Fungi</taxon>
        <taxon>Dikarya</taxon>
        <taxon>Ascomycota</taxon>
        <taxon>Pezizomycotina</taxon>
        <taxon>Eurotiomycetes</taxon>
        <taxon>Eurotiomycetidae</taxon>
        <taxon>Onygenales</taxon>
        <taxon>Ajellomycetaceae</taxon>
        <taxon>Blastomyces</taxon>
    </lineage>
</organism>
<keyword evidence="3" id="KW-1185">Reference proteome</keyword>
<evidence type="ECO:0000313" key="3">
    <source>
        <dbReference type="Proteomes" id="UP000224080"/>
    </source>
</evidence>
<evidence type="ECO:0000256" key="1">
    <source>
        <dbReference type="SAM" id="MobiDB-lite"/>
    </source>
</evidence>
<name>A0A2B7WSZ2_9EURO</name>
<dbReference type="EMBL" id="PDNC01000097">
    <property type="protein sequence ID" value="PGG99708.1"/>
    <property type="molecule type" value="Genomic_DNA"/>
</dbReference>
<sequence>MLATTTASDIWPSKPERQHDSPSASLLGHIHSYWKHFQGHDAAIPDTIGGTCDAASPVPDAPPSFRRAEHSFKTRIINILNAS</sequence>
<reference evidence="2 3" key="1">
    <citation type="submission" date="2017-10" db="EMBL/GenBank/DDBJ databases">
        <title>Comparative genomics in systemic dimorphic fungi from Ajellomycetaceae.</title>
        <authorList>
            <person name="Munoz J.F."/>
            <person name="Mcewen J.G."/>
            <person name="Clay O.K."/>
            <person name="Cuomo C.A."/>
        </authorList>
    </citation>
    <scope>NUCLEOTIDE SEQUENCE [LARGE SCALE GENOMIC DNA]</scope>
    <source>
        <strain evidence="2 3">UAMH130</strain>
    </source>
</reference>
<accession>A0A2B7WSZ2</accession>
<evidence type="ECO:0000313" key="2">
    <source>
        <dbReference type="EMBL" id="PGG99708.1"/>
    </source>
</evidence>
<proteinExistence type="predicted"/>
<comment type="caution">
    <text evidence="2">The sequence shown here is derived from an EMBL/GenBank/DDBJ whole genome shotgun (WGS) entry which is preliminary data.</text>
</comment>
<dbReference type="AlphaFoldDB" id="A0A2B7WSZ2"/>
<protein>
    <submittedName>
        <fullName evidence="2">Uncharacterized protein</fullName>
    </submittedName>
</protein>
<dbReference type="Proteomes" id="UP000224080">
    <property type="component" value="Unassembled WGS sequence"/>
</dbReference>
<gene>
    <name evidence="2" type="ORF">GX51_06160</name>
</gene>
<feature type="region of interest" description="Disordered" evidence="1">
    <location>
        <begin position="1"/>
        <end position="24"/>
    </location>
</feature>